<feature type="domain" description="Peroxisomal multifunctional enzyme type 2-like N-terminal" evidence="3">
    <location>
        <begin position="17"/>
        <end position="143"/>
    </location>
</feature>
<dbReference type="GO" id="GO:0044594">
    <property type="term" value="F:17-beta-hydroxysteroid dehydrogenase (NAD+) activity"/>
    <property type="evidence" value="ECO:0007669"/>
    <property type="project" value="TreeGrafter"/>
</dbReference>
<dbReference type="Gene3D" id="3.10.129.10">
    <property type="entry name" value="Hotdog Thioesterase"/>
    <property type="match status" value="2"/>
</dbReference>
<dbReference type="InterPro" id="IPR002539">
    <property type="entry name" value="MaoC-like_dom"/>
</dbReference>
<reference evidence="4 5" key="1">
    <citation type="submission" date="2020-08" db="EMBL/GenBank/DDBJ databases">
        <title>Sequencing the genomes of 1000 actinobacteria strains.</title>
        <authorList>
            <person name="Klenk H.-P."/>
        </authorList>
    </citation>
    <scope>NUCLEOTIDE SEQUENCE [LARGE SCALE GENOMIC DNA]</scope>
    <source>
        <strain evidence="4 5">DSM 24823</strain>
    </source>
</reference>
<comment type="similarity">
    <text evidence="1">Belongs to the enoyl-CoA hydratase/isomerase family.</text>
</comment>
<dbReference type="EMBL" id="JACHMU010000001">
    <property type="protein sequence ID" value="MBB5742354.1"/>
    <property type="molecule type" value="Genomic_DNA"/>
</dbReference>
<evidence type="ECO:0000256" key="1">
    <source>
        <dbReference type="ARBA" id="ARBA00005254"/>
    </source>
</evidence>
<dbReference type="Pfam" id="PF01575">
    <property type="entry name" value="MaoC_dehydratas"/>
    <property type="match status" value="1"/>
</dbReference>
<dbReference type="Proteomes" id="UP000517712">
    <property type="component" value="Unassembled WGS sequence"/>
</dbReference>
<evidence type="ECO:0000259" key="3">
    <source>
        <dbReference type="Pfam" id="PF22622"/>
    </source>
</evidence>
<gene>
    <name evidence="4" type="ORF">HD600_000851</name>
</gene>
<name>A0A7W9CB38_9MICO</name>
<evidence type="ECO:0000313" key="4">
    <source>
        <dbReference type="EMBL" id="MBB5742354.1"/>
    </source>
</evidence>
<evidence type="ECO:0000259" key="2">
    <source>
        <dbReference type="Pfam" id="PF01575"/>
    </source>
</evidence>
<proteinExistence type="inferred from homology"/>
<dbReference type="InterPro" id="IPR054357">
    <property type="entry name" value="MFE-2_N"/>
</dbReference>
<organism evidence="4 5">
    <name type="scientific">Microbacterium ginsengiterrae</name>
    <dbReference type="NCBI Taxonomy" id="546115"/>
    <lineage>
        <taxon>Bacteria</taxon>
        <taxon>Bacillati</taxon>
        <taxon>Actinomycetota</taxon>
        <taxon>Actinomycetes</taxon>
        <taxon>Micrococcales</taxon>
        <taxon>Microbacteriaceae</taxon>
        <taxon>Microbacterium</taxon>
    </lineage>
</organism>
<dbReference type="CDD" id="cd03448">
    <property type="entry name" value="HDE_HSD"/>
    <property type="match status" value="1"/>
</dbReference>
<dbReference type="AlphaFoldDB" id="A0A7W9CB38"/>
<comment type="caution">
    <text evidence="4">The sequence shown here is derived from an EMBL/GenBank/DDBJ whole genome shotgun (WGS) entry which is preliminary data.</text>
</comment>
<dbReference type="InterPro" id="IPR029069">
    <property type="entry name" value="HotDog_dom_sf"/>
</dbReference>
<protein>
    <submittedName>
        <fullName evidence="4">Acyl dehydratase</fullName>
    </submittedName>
</protein>
<dbReference type="SUPFAM" id="SSF54637">
    <property type="entry name" value="Thioesterase/thiol ester dehydrase-isomerase"/>
    <property type="match status" value="2"/>
</dbReference>
<feature type="domain" description="MaoC-like" evidence="2">
    <location>
        <begin position="161"/>
        <end position="260"/>
    </location>
</feature>
<sequence length="291" mass="30900">MVIDAAAIGRSTAPQRFSWTSRDSMLYSLGVGAGASDLSFVTENSHGIVQRVLPTYAVIIADASVALPLLGDIDMSKLVHGAQSMHVHRPLPVEGAVEVTARVDSVVDKGPGGNAIVELVARALDIVTGEMLVETRSTVVLRGGGGFGGPAGARTHRHQFPERQADAEASQPVPANQALLYRLSGDRNPLHSDPWFARERAGFSTPILHGLCTYGFAGRALLAELCDGDDADLVEMTASFTAPVFPGDTLTTRIWRMSATEAFFRAYARGAESEPRLVLDHGRVGVRATAA</sequence>
<dbReference type="PANTHER" id="PTHR13078">
    <property type="entry name" value="PEROXISOMAL MULTIFUNCTIONAL ENZYME TYPE 2-RELATED"/>
    <property type="match status" value="1"/>
</dbReference>
<dbReference type="Pfam" id="PF22622">
    <property type="entry name" value="MFE-2_hydrat-2_N"/>
    <property type="match status" value="1"/>
</dbReference>
<keyword evidence="5" id="KW-1185">Reference proteome</keyword>
<dbReference type="RefSeq" id="WP_144793056.1">
    <property type="nucleotide sequence ID" value="NZ_BAAAPG010000001.1"/>
</dbReference>
<dbReference type="GO" id="GO:0004300">
    <property type="term" value="F:enoyl-CoA hydratase activity"/>
    <property type="evidence" value="ECO:0007669"/>
    <property type="project" value="TreeGrafter"/>
</dbReference>
<dbReference type="GO" id="GO:0003857">
    <property type="term" value="F:(3S)-3-hydroxyacyl-CoA dehydrogenase (NAD+) activity"/>
    <property type="evidence" value="ECO:0007669"/>
    <property type="project" value="TreeGrafter"/>
</dbReference>
<dbReference type="GO" id="GO:0006635">
    <property type="term" value="P:fatty acid beta-oxidation"/>
    <property type="evidence" value="ECO:0007669"/>
    <property type="project" value="TreeGrafter"/>
</dbReference>
<accession>A0A7W9CB38</accession>
<dbReference type="PANTHER" id="PTHR13078:SF56">
    <property type="entry name" value="PEROXISOMAL MULTIFUNCTIONAL ENZYME TYPE 2"/>
    <property type="match status" value="1"/>
</dbReference>
<evidence type="ECO:0000313" key="5">
    <source>
        <dbReference type="Proteomes" id="UP000517712"/>
    </source>
</evidence>